<accession>A0A0H3A4R9</accession>
<keyword evidence="3" id="KW-0274">FAD</keyword>
<dbReference type="Gene3D" id="3.40.50.360">
    <property type="match status" value="1"/>
</dbReference>
<evidence type="ECO:0000256" key="4">
    <source>
        <dbReference type="ARBA" id="ARBA00037981"/>
    </source>
</evidence>
<dbReference type="InterPro" id="IPR003680">
    <property type="entry name" value="Flavodoxin_fold"/>
</dbReference>
<protein>
    <submittedName>
        <fullName evidence="6">NAD(P)H dehydrogenase (Quinone)</fullName>
    </submittedName>
</protein>
<dbReference type="EMBL" id="CP000527">
    <property type="protein sequence ID" value="ABM27275.1"/>
    <property type="molecule type" value="Genomic_DNA"/>
</dbReference>
<dbReference type="RefSeq" id="WP_011791494.1">
    <property type="nucleotide sequence ID" value="NC_008751.1"/>
</dbReference>
<dbReference type="Pfam" id="PF02525">
    <property type="entry name" value="Flavodoxin_2"/>
    <property type="match status" value="1"/>
</dbReference>
<keyword evidence="2" id="KW-0285">Flavoprotein</keyword>
<proteinExistence type="inferred from homology"/>
<dbReference type="PANTHER" id="PTHR46305:SF3">
    <property type="entry name" value="NADPH:QUINONE OXIDOREDUCTASE MDAB"/>
    <property type="match status" value="1"/>
</dbReference>
<dbReference type="PANTHER" id="PTHR46305">
    <property type="match status" value="1"/>
</dbReference>
<evidence type="ECO:0000256" key="3">
    <source>
        <dbReference type="ARBA" id="ARBA00022827"/>
    </source>
</evidence>
<evidence type="ECO:0000313" key="6">
    <source>
        <dbReference type="EMBL" id="ABM27275.1"/>
    </source>
</evidence>
<dbReference type="Proteomes" id="UP000009173">
    <property type="component" value="Chromosome"/>
</dbReference>
<dbReference type="HOGENOM" id="CLU_083846_0_0_7"/>
<reference evidence="7" key="1">
    <citation type="journal article" date="2009" name="Environ. Microbiol.">
        <title>Contribution of mobile genetic elements to Desulfovibrio vulgaris genome plasticity.</title>
        <authorList>
            <person name="Walker C.B."/>
            <person name="Stolyar S."/>
            <person name="Chivian D."/>
            <person name="Pinel N."/>
            <person name="Gabster J.A."/>
            <person name="Dehal P.S."/>
            <person name="He Z."/>
            <person name="Yang Z.K."/>
            <person name="Yen H.C."/>
            <person name="Zhou J."/>
            <person name="Wall J.D."/>
            <person name="Hazen T.C."/>
            <person name="Arkin A.P."/>
            <person name="Stahl D.A."/>
        </authorList>
    </citation>
    <scope>NUCLEOTIDE SEQUENCE [LARGE SCALE GENOMIC DNA]</scope>
    <source>
        <strain evidence="7">DP4</strain>
    </source>
</reference>
<gene>
    <name evidence="6" type="ordered locus">Dvul_0251</name>
</gene>
<organism evidence="6 7">
    <name type="scientific">Nitratidesulfovibrio vulgaris (strain DP4)</name>
    <name type="common">Desulfovibrio vulgaris</name>
    <dbReference type="NCBI Taxonomy" id="391774"/>
    <lineage>
        <taxon>Bacteria</taxon>
        <taxon>Pseudomonadati</taxon>
        <taxon>Thermodesulfobacteriota</taxon>
        <taxon>Desulfovibrionia</taxon>
        <taxon>Desulfovibrionales</taxon>
        <taxon>Desulfovibrionaceae</taxon>
        <taxon>Nitratidesulfovibrio</taxon>
    </lineage>
</organism>
<comment type="cofactor">
    <cofactor evidence="1">
        <name>FAD</name>
        <dbReference type="ChEBI" id="CHEBI:57692"/>
    </cofactor>
</comment>
<dbReference type="KEGG" id="dvl:Dvul_0251"/>
<dbReference type="AlphaFoldDB" id="A0A0H3A4R9"/>
<feature type="domain" description="Flavodoxin-like fold" evidence="5">
    <location>
        <begin position="3"/>
        <end position="190"/>
    </location>
</feature>
<dbReference type="SUPFAM" id="SSF52218">
    <property type="entry name" value="Flavoproteins"/>
    <property type="match status" value="1"/>
</dbReference>
<dbReference type="InterPro" id="IPR052397">
    <property type="entry name" value="NADPH-QR_MdaB"/>
</dbReference>
<sequence>MSHVLIINGHEPYPRSPGRLNSHLVEVARRVLVGMGHSVEVVATNGDYDIDAEVDRHVRADTVIVQSPVNWMGFPWSCKRYMDYVYLAGMDGRLCTGDGRSRNDPARQYGSGGACGGKTYMLSLTFNAPPEAFGDAGQYLFQGRTVDDLFFPAHMNFRFLGMTGLPTFVSYDVIKNPDVARDVARYEAHLASAFGMAATSGA</sequence>
<evidence type="ECO:0000256" key="2">
    <source>
        <dbReference type="ARBA" id="ARBA00022630"/>
    </source>
</evidence>
<comment type="similarity">
    <text evidence="4">Belongs to the oxidoreductase MdaB family.</text>
</comment>
<dbReference type="InterPro" id="IPR029039">
    <property type="entry name" value="Flavoprotein-like_sf"/>
</dbReference>
<evidence type="ECO:0000256" key="1">
    <source>
        <dbReference type="ARBA" id="ARBA00001974"/>
    </source>
</evidence>
<evidence type="ECO:0000259" key="5">
    <source>
        <dbReference type="Pfam" id="PF02525"/>
    </source>
</evidence>
<name>A0A0H3A4R9_NITV4</name>
<evidence type="ECO:0000313" key="7">
    <source>
        <dbReference type="Proteomes" id="UP000009173"/>
    </source>
</evidence>